<keyword evidence="4" id="KW-1185">Reference proteome</keyword>
<protein>
    <submittedName>
        <fullName evidence="3">DUF45 domain-containing protein</fullName>
    </submittedName>
</protein>
<dbReference type="PANTHER" id="PTHR30399:SF1">
    <property type="entry name" value="UTP PYROPHOSPHATASE"/>
    <property type="match status" value="1"/>
</dbReference>
<dbReference type="Gene3D" id="3.30.2010.10">
    <property type="entry name" value="Metalloproteases ('zincins'), catalytic domain"/>
    <property type="match status" value="1"/>
</dbReference>
<dbReference type="Pfam" id="PF01863">
    <property type="entry name" value="YgjP-like"/>
    <property type="match status" value="1"/>
</dbReference>
<evidence type="ECO:0000259" key="2">
    <source>
        <dbReference type="Pfam" id="PF01863"/>
    </source>
</evidence>
<dbReference type="InterPro" id="IPR002725">
    <property type="entry name" value="YgjP-like_metallopeptidase"/>
</dbReference>
<evidence type="ECO:0000313" key="3">
    <source>
        <dbReference type="EMBL" id="MTV49749.1"/>
    </source>
</evidence>
<dbReference type="InterPro" id="IPR053136">
    <property type="entry name" value="UTP_pyrophosphatase-like"/>
</dbReference>
<dbReference type="EMBL" id="WNKU01000014">
    <property type="protein sequence ID" value="MTV49749.1"/>
    <property type="molecule type" value="Genomic_DNA"/>
</dbReference>
<gene>
    <name evidence="3" type="ORF">GJ688_12275</name>
</gene>
<dbReference type="CDD" id="cd07344">
    <property type="entry name" value="M48_yhfN_like"/>
    <property type="match status" value="1"/>
</dbReference>
<dbReference type="Proteomes" id="UP000430670">
    <property type="component" value="Unassembled WGS sequence"/>
</dbReference>
<evidence type="ECO:0000256" key="1">
    <source>
        <dbReference type="SAM" id="MobiDB-lite"/>
    </source>
</evidence>
<reference evidence="3 4" key="1">
    <citation type="submission" date="2019-11" db="EMBL/GenBank/DDBJ databases">
        <title>Whole-genome sequence of a the green, strictly anaerobic photosynthetic bacterium Heliobacillus mobilis DSM 6151.</title>
        <authorList>
            <person name="Kyndt J.A."/>
            <person name="Meyer T.E."/>
        </authorList>
    </citation>
    <scope>NUCLEOTIDE SEQUENCE [LARGE SCALE GENOMIC DNA]</scope>
    <source>
        <strain evidence="3 4">DSM 6151</strain>
    </source>
</reference>
<dbReference type="OrthoDB" id="9811177at2"/>
<organism evidence="3 4">
    <name type="scientific">Heliobacterium mobile</name>
    <name type="common">Heliobacillus mobilis</name>
    <dbReference type="NCBI Taxonomy" id="28064"/>
    <lineage>
        <taxon>Bacteria</taxon>
        <taxon>Bacillati</taxon>
        <taxon>Bacillota</taxon>
        <taxon>Clostridia</taxon>
        <taxon>Eubacteriales</taxon>
        <taxon>Heliobacteriaceae</taxon>
        <taxon>Heliobacterium</taxon>
    </lineage>
</organism>
<accession>A0A6I3SLF1</accession>
<comment type="caution">
    <text evidence="3">The sequence shown here is derived from an EMBL/GenBank/DDBJ whole genome shotgun (WGS) entry which is preliminary data.</text>
</comment>
<proteinExistence type="predicted"/>
<feature type="domain" description="YgjP-like metallopeptidase" evidence="2">
    <location>
        <begin position="44"/>
        <end position="252"/>
    </location>
</feature>
<sequence length="287" mass="33897">MKHVFQCQAGFSTIFAMRSSMPVRELFIHQNKVPVTVEKSKRLRSVSMRISPQGLLVRGPTSLTEEEIQQFIREKERWISRHWTRFSLEGQRRAKAIEEKRLFFYGKPYRLVLSLEEKPIPLRERVHFSGNQLVLHIEQSKEKDWQKELREWFLFQAKVVIGKRLAEIAQHLRCQYGTVTIRDQKTRWGSCSSRKNLSFNWRLVAMPPKVLDYVIIHELCHLKEMNHSSKFWSAVGQIIPDYMVHRQWLKEHGKEMTYILDEDFLPGQQGENPLPSKRGSGKGKRNG</sequence>
<feature type="region of interest" description="Disordered" evidence="1">
    <location>
        <begin position="265"/>
        <end position="287"/>
    </location>
</feature>
<dbReference type="AlphaFoldDB" id="A0A6I3SLF1"/>
<evidence type="ECO:0000313" key="4">
    <source>
        <dbReference type="Proteomes" id="UP000430670"/>
    </source>
</evidence>
<dbReference type="PANTHER" id="PTHR30399">
    <property type="entry name" value="UNCHARACTERIZED PROTEIN YGJP"/>
    <property type="match status" value="1"/>
</dbReference>
<name>A0A6I3SLF1_HELMO</name>